<evidence type="ECO:0000313" key="2">
    <source>
        <dbReference type="Proteomes" id="UP000308197"/>
    </source>
</evidence>
<name>A0A5C3Q0C8_9APHY</name>
<reference evidence="1 2" key="1">
    <citation type="journal article" date="2019" name="Nat. Ecol. Evol.">
        <title>Megaphylogeny resolves global patterns of mushroom evolution.</title>
        <authorList>
            <person name="Varga T."/>
            <person name="Krizsan K."/>
            <person name="Foldi C."/>
            <person name="Dima B."/>
            <person name="Sanchez-Garcia M."/>
            <person name="Sanchez-Ramirez S."/>
            <person name="Szollosi G.J."/>
            <person name="Szarkandi J.G."/>
            <person name="Papp V."/>
            <person name="Albert L."/>
            <person name="Andreopoulos W."/>
            <person name="Angelini C."/>
            <person name="Antonin V."/>
            <person name="Barry K.W."/>
            <person name="Bougher N.L."/>
            <person name="Buchanan P."/>
            <person name="Buyck B."/>
            <person name="Bense V."/>
            <person name="Catcheside P."/>
            <person name="Chovatia M."/>
            <person name="Cooper J."/>
            <person name="Damon W."/>
            <person name="Desjardin D."/>
            <person name="Finy P."/>
            <person name="Geml J."/>
            <person name="Haridas S."/>
            <person name="Hughes K."/>
            <person name="Justo A."/>
            <person name="Karasinski D."/>
            <person name="Kautmanova I."/>
            <person name="Kiss B."/>
            <person name="Kocsube S."/>
            <person name="Kotiranta H."/>
            <person name="LaButti K.M."/>
            <person name="Lechner B.E."/>
            <person name="Liimatainen K."/>
            <person name="Lipzen A."/>
            <person name="Lukacs Z."/>
            <person name="Mihaltcheva S."/>
            <person name="Morgado L.N."/>
            <person name="Niskanen T."/>
            <person name="Noordeloos M.E."/>
            <person name="Ohm R.A."/>
            <person name="Ortiz-Santana B."/>
            <person name="Ovrebo C."/>
            <person name="Racz N."/>
            <person name="Riley R."/>
            <person name="Savchenko A."/>
            <person name="Shiryaev A."/>
            <person name="Soop K."/>
            <person name="Spirin V."/>
            <person name="Szebenyi C."/>
            <person name="Tomsovsky M."/>
            <person name="Tulloss R.E."/>
            <person name="Uehling J."/>
            <person name="Grigoriev I.V."/>
            <person name="Vagvolgyi C."/>
            <person name="Papp T."/>
            <person name="Martin F.M."/>
            <person name="Miettinen O."/>
            <person name="Hibbett D.S."/>
            <person name="Nagy L.G."/>
        </authorList>
    </citation>
    <scope>NUCLEOTIDE SEQUENCE [LARGE SCALE GENOMIC DNA]</scope>
    <source>
        <strain evidence="1 2">HHB13444</strain>
    </source>
</reference>
<dbReference type="AlphaFoldDB" id="A0A5C3Q0C8"/>
<keyword evidence="2" id="KW-1185">Reference proteome</keyword>
<gene>
    <name evidence="1" type="ORF">K466DRAFT_535899</name>
</gene>
<dbReference type="InParanoid" id="A0A5C3Q0C8"/>
<dbReference type="EMBL" id="ML210968">
    <property type="protein sequence ID" value="TFK94547.1"/>
    <property type="molecule type" value="Genomic_DNA"/>
</dbReference>
<proteinExistence type="predicted"/>
<accession>A0A5C3Q0C8</accession>
<protein>
    <submittedName>
        <fullName evidence="1">Uncharacterized protein</fullName>
    </submittedName>
</protein>
<dbReference type="Proteomes" id="UP000308197">
    <property type="component" value="Unassembled WGS sequence"/>
</dbReference>
<evidence type="ECO:0000313" key="1">
    <source>
        <dbReference type="EMBL" id="TFK94547.1"/>
    </source>
</evidence>
<organism evidence="1 2">
    <name type="scientific">Polyporus arcularius HHB13444</name>
    <dbReference type="NCBI Taxonomy" id="1314778"/>
    <lineage>
        <taxon>Eukaryota</taxon>
        <taxon>Fungi</taxon>
        <taxon>Dikarya</taxon>
        <taxon>Basidiomycota</taxon>
        <taxon>Agaricomycotina</taxon>
        <taxon>Agaricomycetes</taxon>
        <taxon>Polyporales</taxon>
        <taxon>Polyporaceae</taxon>
        <taxon>Polyporus</taxon>
    </lineage>
</organism>
<sequence>MSPDDSQAFLRDISFLVGSSTLQDAPPAGSTVAEPNASRHILRLPVLLVNHQVHECGLDDSTRNKQRLNCVSAAQFLAALGIKDFPVYGLTTSGQYGYCIYRADCNTAQHRFDVCENGMVRFVGFLTGLRQHAEELKARFDSVREELVERMRTEAGRASLRWTLRCQLEEPDLWPLAEDAPA</sequence>